<comment type="catalytic activity">
    <reaction evidence="5">
        <text>L-glutaminyl-[peptide chain release factor] + S-adenosyl-L-methionine = N(5)-methyl-L-glutaminyl-[peptide chain release factor] + S-adenosyl-L-homocysteine + H(+)</text>
        <dbReference type="Rhea" id="RHEA:42896"/>
        <dbReference type="Rhea" id="RHEA-COMP:10271"/>
        <dbReference type="Rhea" id="RHEA-COMP:10272"/>
        <dbReference type="ChEBI" id="CHEBI:15378"/>
        <dbReference type="ChEBI" id="CHEBI:30011"/>
        <dbReference type="ChEBI" id="CHEBI:57856"/>
        <dbReference type="ChEBI" id="CHEBI:59789"/>
        <dbReference type="ChEBI" id="CHEBI:61891"/>
        <dbReference type="EC" id="2.1.1.297"/>
    </reaction>
</comment>
<dbReference type="InterPro" id="IPR002052">
    <property type="entry name" value="DNA_methylase_N6_adenine_CS"/>
</dbReference>
<dbReference type="GO" id="GO:0102559">
    <property type="term" value="F:peptide chain release factor N(5)-glutamine methyltransferase activity"/>
    <property type="evidence" value="ECO:0007669"/>
    <property type="project" value="UniProtKB-EC"/>
</dbReference>
<comment type="caution">
    <text evidence="8">The sequence shown here is derived from an EMBL/GenBank/DDBJ whole genome shotgun (WGS) entry which is preliminary data.</text>
</comment>
<dbReference type="Gene3D" id="1.10.8.10">
    <property type="entry name" value="DNA helicase RuvA subunit, C-terminal domain"/>
    <property type="match status" value="1"/>
</dbReference>
<dbReference type="PROSITE" id="PS00092">
    <property type="entry name" value="N6_MTASE"/>
    <property type="match status" value="1"/>
</dbReference>
<dbReference type="InterPro" id="IPR004556">
    <property type="entry name" value="HemK-like"/>
</dbReference>
<dbReference type="EC" id="2.1.1.297" evidence="1"/>
<dbReference type="InterPro" id="IPR007848">
    <property type="entry name" value="Small_mtfrase_dom"/>
</dbReference>
<evidence type="ECO:0000313" key="9">
    <source>
        <dbReference type="Proteomes" id="UP000256650"/>
    </source>
</evidence>
<evidence type="ECO:0000256" key="2">
    <source>
        <dbReference type="ARBA" id="ARBA00022603"/>
    </source>
</evidence>
<dbReference type="GeneID" id="82535112"/>
<evidence type="ECO:0000259" key="7">
    <source>
        <dbReference type="Pfam" id="PF17827"/>
    </source>
</evidence>
<dbReference type="NCBIfam" id="TIGR00536">
    <property type="entry name" value="hemK_fam"/>
    <property type="match status" value="1"/>
</dbReference>
<reference evidence="8 9" key="1">
    <citation type="submission" date="2018-04" db="EMBL/GenBank/DDBJ databases">
        <title>Novel Campyloabacter and Helicobacter Species and Strains.</title>
        <authorList>
            <person name="Mannion A.J."/>
            <person name="Shen Z."/>
            <person name="Fox J.G."/>
        </authorList>
    </citation>
    <scope>NUCLEOTIDE SEQUENCE [LARGE SCALE GENOMIC DNA]</scope>
    <source>
        <strain evidence="8 9">MIT 99-5101</strain>
    </source>
</reference>
<keyword evidence="9" id="KW-1185">Reference proteome</keyword>
<dbReference type="GO" id="GO:0032259">
    <property type="term" value="P:methylation"/>
    <property type="evidence" value="ECO:0007669"/>
    <property type="project" value="UniProtKB-KW"/>
</dbReference>
<keyword evidence="2" id="KW-0489">Methyltransferase</keyword>
<organism evidence="8 9">
    <name type="scientific">Helicobacter ganmani</name>
    <dbReference type="NCBI Taxonomy" id="60246"/>
    <lineage>
        <taxon>Bacteria</taxon>
        <taxon>Pseudomonadati</taxon>
        <taxon>Campylobacterota</taxon>
        <taxon>Epsilonproteobacteria</taxon>
        <taxon>Campylobacterales</taxon>
        <taxon>Helicobacteraceae</taxon>
        <taxon>Helicobacter</taxon>
    </lineage>
</organism>
<protein>
    <recommendedName>
        <fullName evidence="1">peptide chain release factor N(5)-glutamine methyltransferase</fullName>
        <ecNumber evidence="1">2.1.1.297</ecNumber>
    </recommendedName>
</protein>
<dbReference type="Pfam" id="PF05175">
    <property type="entry name" value="MTS"/>
    <property type="match status" value="1"/>
</dbReference>
<dbReference type="OrthoDB" id="9800643at2"/>
<keyword evidence="4" id="KW-0949">S-adenosyl-L-methionine</keyword>
<gene>
    <name evidence="8" type="ORF">CQA43_02285</name>
</gene>
<evidence type="ECO:0000256" key="3">
    <source>
        <dbReference type="ARBA" id="ARBA00022679"/>
    </source>
</evidence>
<evidence type="ECO:0000256" key="4">
    <source>
        <dbReference type="ARBA" id="ARBA00022691"/>
    </source>
</evidence>
<dbReference type="InterPro" id="IPR040758">
    <property type="entry name" value="PrmC_N"/>
</dbReference>
<dbReference type="CDD" id="cd02440">
    <property type="entry name" value="AdoMet_MTases"/>
    <property type="match status" value="1"/>
</dbReference>
<accession>A0A3D8IEM6</accession>
<dbReference type="SUPFAM" id="SSF53335">
    <property type="entry name" value="S-adenosyl-L-methionine-dependent methyltransferases"/>
    <property type="match status" value="1"/>
</dbReference>
<proteinExistence type="predicted"/>
<dbReference type="InterPro" id="IPR050320">
    <property type="entry name" value="N5-glutamine_MTase"/>
</dbReference>
<dbReference type="Proteomes" id="UP000256650">
    <property type="component" value="Unassembled WGS sequence"/>
</dbReference>
<evidence type="ECO:0000313" key="8">
    <source>
        <dbReference type="EMBL" id="RDU63673.1"/>
    </source>
</evidence>
<dbReference type="PANTHER" id="PTHR18895">
    <property type="entry name" value="HEMK METHYLTRANSFERASE"/>
    <property type="match status" value="1"/>
</dbReference>
<dbReference type="Gene3D" id="3.40.50.150">
    <property type="entry name" value="Vaccinia Virus protein VP39"/>
    <property type="match status" value="1"/>
</dbReference>
<dbReference type="PANTHER" id="PTHR18895:SF74">
    <property type="entry name" value="MTRF1L RELEASE FACTOR GLUTAMINE METHYLTRANSFERASE"/>
    <property type="match status" value="1"/>
</dbReference>
<feature type="domain" description="Methyltransferase small" evidence="6">
    <location>
        <begin position="116"/>
        <end position="199"/>
    </location>
</feature>
<name>A0A3D8IEM6_9HELI</name>
<feature type="domain" description="Release factor glutamine methyltransferase N-terminal" evidence="7">
    <location>
        <begin position="10"/>
        <end position="78"/>
    </location>
</feature>
<evidence type="ECO:0000256" key="5">
    <source>
        <dbReference type="ARBA" id="ARBA00048391"/>
    </source>
</evidence>
<keyword evidence="3" id="KW-0808">Transferase</keyword>
<dbReference type="EMBL" id="NXLS01000002">
    <property type="protein sequence ID" value="RDU63673.1"/>
    <property type="molecule type" value="Genomic_DNA"/>
</dbReference>
<dbReference type="AlphaFoldDB" id="A0A3D8IEM6"/>
<dbReference type="GO" id="GO:0003676">
    <property type="term" value="F:nucleic acid binding"/>
    <property type="evidence" value="ECO:0007669"/>
    <property type="project" value="InterPro"/>
</dbReference>
<dbReference type="Pfam" id="PF17827">
    <property type="entry name" value="PrmC_N"/>
    <property type="match status" value="1"/>
</dbReference>
<evidence type="ECO:0000256" key="1">
    <source>
        <dbReference type="ARBA" id="ARBA00012771"/>
    </source>
</evidence>
<evidence type="ECO:0000259" key="6">
    <source>
        <dbReference type="Pfam" id="PF05175"/>
    </source>
</evidence>
<sequence length="280" mass="32080">MELQWSIQKALKYGAKKLKEQGIPRPLLESEILLGFVLRQPRVALHCNFETTIQPFWLESFKKLILRRSHHEPIEYLVESVSFYGEELYVSYGALIPRPETEILVQKALDLIVRKSCTRIAEIGVGSGAISVLLASKNPKLEFHASDISPEALFNAYVNRVRFGAENLTLHRSAYLDFNKALKIPFDLLLANPPYIKEGEILPPTLRFEPQNALFGGKRGYEMLLHIIQLSFDCKIPFLICEMGYNQKESVESYLQTLPHKSLEFYQDFAGLNRGFVVEF</sequence>
<dbReference type="InterPro" id="IPR029063">
    <property type="entry name" value="SAM-dependent_MTases_sf"/>
</dbReference>
<dbReference type="RefSeq" id="WP_115551004.1">
    <property type="nucleotide sequence ID" value="NZ_CAONBV010000045.1"/>
</dbReference>